<reference evidence="2" key="1">
    <citation type="submission" date="2023-08" db="EMBL/GenBank/DDBJ databases">
        <title>Rhodospirillaceae gen. nov., a novel taxon isolated from the Yangtze River Yuezi River estuary sludge.</title>
        <authorList>
            <person name="Ruan L."/>
        </authorList>
    </citation>
    <scope>NUCLEOTIDE SEQUENCE [LARGE SCALE GENOMIC DNA]</scope>
    <source>
        <strain evidence="2">R-7</strain>
    </source>
</reference>
<dbReference type="Gene3D" id="3.10.180.10">
    <property type="entry name" value="2,3-Dihydroxybiphenyl 1,2-Dioxygenase, domain 1"/>
    <property type="match status" value="1"/>
</dbReference>
<dbReference type="Proteomes" id="UP001230156">
    <property type="component" value="Unassembled WGS sequence"/>
</dbReference>
<dbReference type="RefSeq" id="WP_379959190.1">
    <property type="nucleotide sequence ID" value="NZ_JAUYVI010000006.1"/>
</dbReference>
<protein>
    <submittedName>
        <fullName evidence="1">VOC family protein</fullName>
    </submittedName>
</protein>
<comment type="caution">
    <text evidence="1">The sequence shown here is derived from an EMBL/GenBank/DDBJ whole genome shotgun (WGS) entry which is preliminary data.</text>
</comment>
<proteinExistence type="predicted"/>
<dbReference type="SUPFAM" id="SSF54593">
    <property type="entry name" value="Glyoxalase/Bleomycin resistance protein/Dihydroxybiphenyl dioxygenase"/>
    <property type="match status" value="1"/>
</dbReference>
<evidence type="ECO:0000313" key="2">
    <source>
        <dbReference type="Proteomes" id="UP001230156"/>
    </source>
</evidence>
<name>A0ABU0YR85_9PROT</name>
<keyword evidence="2" id="KW-1185">Reference proteome</keyword>
<dbReference type="InterPro" id="IPR029068">
    <property type="entry name" value="Glyas_Bleomycin-R_OHBP_Dase"/>
</dbReference>
<organism evidence="1 2">
    <name type="scientific">Dongia sedimenti</name>
    <dbReference type="NCBI Taxonomy" id="3064282"/>
    <lineage>
        <taxon>Bacteria</taxon>
        <taxon>Pseudomonadati</taxon>
        <taxon>Pseudomonadota</taxon>
        <taxon>Alphaproteobacteria</taxon>
        <taxon>Rhodospirillales</taxon>
        <taxon>Dongiaceae</taxon>
        <taxon>Dongia</taxon>
    </lineage>
</organism>
<sequence>MSDGVNHSGLAFHHFGLAVKRPDQAFLYLVTLGYRKGATCWDPLQGVNLAMMHHADMPDVEVIWPGDQPSPIDNLIKGGKALIYHQCYTSADPAASIAVLRELGLDVIEISPPKPAVLFDGLEVSFYSVARVGVIEIIRGEPVVHLAAAK</sequence>
<accession>A0ABU0YR85</accession>
<dbReference type="Pfam" id="PF13669">
    <property type="entry name" value="Glyoxalase_4"/>
    <property type="match status" value="1"/>
</dbReference>
<dbReference type="EMBL" id="JAUYVI010000006">
    <property type="protein sequence ID" value="MDQ7250219.1"/>
    <property type="molecule type" value="Genomic_DNA"/>
</dbReference>
<evidence type="ECO:0000313" key="1">
    <source>
        <dbReference type="EMBL" id="MDQ7250219.1"/>
    </source>
</evidence>
<gene>
    <name evidence="1" type="ORF">Q8A70_21185</name>
</gene>